<evidence type="ECO:0000313" key="1">
    <source>
        <dbReference type="EMBL" id="SPX12661.1"/>
    </source>
</evidence>
<accession>A0A2X1N1I5</accession>
<sequence>MIYVNTGEKTKTIKVLDETTGAYQTFQVFDTDSFSQRGAGTGGNENIPGFSGTADFFNATRFVTAENGGTAILNVGSPAIGNFFKNTQLAVADGDGSSVVWNSVNDFYFQPAATMQGGGVTQKIIDSMKYAGTITDWTGKVHHINSLDDLKQYNQYLIKSLEDKTLSYKQYDAEFSKALIVTKHNYNVDMTAGGRIDSTPYKENVGLLAVLQATNNARAILGKTGKLTGVLPAYGNGGGIVATNGGTGVNEGVIDAIGTEMIAYQDSTIVNGGTLYVWDNNNKYALQAEGMVAGSNNSSAINNGVINIRPFKNAFAPEGINTAIVVSNGGMATNNGTINITADASTNDNNGKTRGVNVGAGGSFINSALGNINIGIAEDKTATHSAVGSVAIEVQNGANKVVNEGTILLGTGAQGNYGTGNITTVGSGVQQIGGLGFNGGTLIFGSVMPGDTIASNSIETSAAGTLDIRGKGTIQVTMPDEVINDIPAVDTRKNLLEQDDAQTLVTLVNAAGTVTGTGGQLQLVDENGQAISHSQTFDVTQGGEVVAQGNYDYKLLGSSDGIKGDGLYIGYGLKSLDLQGTGDKALVLTPRANAQGLQTDLGAQLTGAGDLAIEAAGQVVTLV</sequence>
<protein>
    <submittedName>
        <fullName evidence="1">Outer membrane autotransporter domain-containing protein</fullName>
    </submittedName>
</protein>
<dbReference type="SUPFAM" id="SSF88633">
    <property type="entry name" value="Positive stranded ssRNA viruses"/>
    <property type="match status" value="1"/>
</dbReference>
<gene>
    <name evidence="1" type="ORF">NCTC9073_04037</name>
</gene>
<name>A0A2X1N1I5_ECOLX</name>
<organism evidence="1 2">
    <name type="scientific">Escherichia coli</name>
    <dbReference type="NCBI Taxonomy" id="562"/>
    <lineage>
        <taxon>Bacteria</taxon>
        <taxon>Pseudomonadati</taxon>
        <taxon>Pseudomonadota</taxon>
        <taxon>Gammaproteobacteria</taxon>
        <taxon>Enterobacterales</taxon>
        <taxon>Enterobacteriaceae</taxon>
        <taxon>Escherichia</taxon>
    </lineage>
</organism>
<dbReference type="EMBL" id="UASD01000008">
    <property type="protein sequence ID" value="SPX12661.1"/>
    <property type="molecule type" value="Genomic_DNA"/>
</dbReference>
<evidence type="ECO:0000313" key="2">
    <source>
        <dbReference type="Proteomes" id="UP000250780"/>
    </source>
</evidence>
<reference evidence="1 2" key="1">
    <citation type="submission" date="2018-06" db="EMBL/GenBank/DDBJ databases">
        <authorList>
            <consortium name="Pathogen Informatics"/>
            <person name="Doyle S."/>
        </authorList>
    </citation>
    <scope>NUCLEOTIDE SEQUENCE [LARGE SCALE GENOMIC DNA]</scope>
    <source>
        <strain evidence="1 2">NCTC9073</strain>
    </source>
</reference>
<dbReference type="Proteomes" id="UP000250780">
    <property type="component" value="Unassembled WGS sequence"/>
</dbReference>
<dbReference type="AlphaFoldDB" id="A0A2X1N1I5"/>
<proteinExistence type="predicted"/>